<accession>A0A392P603</accession>
<evidence type="ECO:0000313" key="2">
    <source>
        <dbReference type="EMBL" id="MCI07478.1"/>
    </source>
</evidence>
<feature type="domain" description="Putative plant transposon protein" evidence="1">
    <location>
        <begin position="101"/>
        <end position="223"/>
    </location>
</feature>
<name>A0A392P603_9FABA</name>
<proteinExistence type="predicted"/>
<sequence length="224" mass="24839">GGDSVVIRAFLTLGAFFAARQSGIAKRLRSNSGKTPVSVKQEANKKKAGQKRKAAEIDDSYFEEETETIKVYVFERRVAVERELSDEALEVDSITKLIKKAGLMKTVSNLGHCYEKLVKKFVVNIPEDCDNPDSEDFMKVFVRGKCVDFSPAVINMFLGRSEAVEGEVEITDNYLAKAVTAGQVKQWPRNGQLPSSKLSVKYACLNKIGARNWVPTVHTSDITT</sequence>
<evidence type="ECO:0000259" key="1">
    <source>
        <dbReference type="Pfam" id="PF20167"/>
    </source>
</evidence>
<feature type="non-terminal residue" evidence="2">
    <location>
        <position position="224"/>
    </location>
</feature>
<evidence type="ECO:0000313" key="3">
    <source>
        <dbReference type="Proteomes" id="UP000265520"/>
    </source>
</evidence>
<dbReference type="Pfam" id="PF20167">
    <property type="entry name" value="Transposase_32"/>
    <property type="match status" value="1"/>
</dbReference>
<keyword evidence="3" id="KW-1185">Reference proteome</keyword>
<reference evidence="2 3" key="1">
    <citation type="journal article" date="2018" name="Front. Plant Sci.">
        <title>Red Clover (Trifolium pratense) and Zigzag Clover (T. medium) - A Picture of Genomic Similarities and Differences.</title>
        <authorList>
            <person name="Dluhosova J."/>
            <person name="Istvanek J."/>
            <person name="Nedelnik J."/>
            <person name="Repkova J."/>
        </authorList>
    </citation>
    <scope>NUCLEOTIDE SEQUENCE [LARGE SCALE GENOMIC DNA]</scope>
    <source>
        <strain evidence="3">cv. 10/8</strain>
        <tissue evidence="2">Leaf</tissue>
    </source>
</reference>
<dbReference type="InterPro" id="IPR046796">
    <property type="entry name" value="Transposase_32_dom"/>
</dbReference>
<feature type="non-terminal residue" evidence="2">
    <location>
        <position position="1"/>
    </location>
</feature>
<dbReference type="Proteomes" id="UP000265520">
    <property type="component" value="Unassembled WGS sequence"/>
</dbReference>
<dbReference type="EMBL" id="LXQA010065557">
    <property type="protein sequence ID" value="MCI07478.1"/>
    <property type="molecule type" value="Genomic_DNA"/>
</dbReference>
<organism evidence="2 3">
    <name type="scientific">Trifolium medium</name>
    <dbReference type="NCBI Taxonomy" id="97028"/>
    <lineage>
        <taxon>Eukaryota</taxon>
        <taxon>Viridiplantae</taxon>
        <taxon>Streptophyta</taxon>
        <taxon>Embryophyta</taxon>
        <taxon>Tracheophyta</taxon>
        <taxon>Spermatophyta</taxon>
        <taxon>Magnoliopsida</taxon>
        <taxon>eudicotyledons</taxon>
        <taxon>Gunneridae</taxon>
        <taxon>Pentapetalae</taxon>
        <taxon>rosids</taxon>
        <taxon>fabids</taxon>
        <taxon>Fabales</taxon>
        <taxon>Fabaceae</taxon>
        <taxon>Papilionoideae</taxon>
        <taxon>50 kb inversion clade</taxon>
        <taxon>NPAAA clade</taxon>
        <taxon>Hologalegina</taxon>
        <taxon>IRL clade</taxon>
        <taxon>Trifolieae</taxon>
        <taxon>Trifolium</taxon>
    </lineage>
</organism>
<comment type="caution">
    <text evidence="2">The sequence shown here is derived from an EMBL/GenBank/DDBJ whole genome shotgun (WGS) entry which is preliminary data.</text>
</comment>
<protein>
    <submittedName>
        <fullName evidence="2">Envelope-like protein</fullName>
    </submittedName>
</protein>
<dbReference type="AlphaFoldDB" id="A0A392P603"/>